<dbReference type="EMBL" id="HACG01016628">
    <property type="protein sequence ID" value="CEK63493.1"/>
    <property type="molecule type" value="Transcribed_RNA"/>
</dbReference>
<feature type="compositionally biased region" description="Polar residues" evidence="1">
    <location>
        <begin position="122"/>
        <end position="135"/>
    </location>
</feature>
<feature type="non-terminal residue" evidence="2">
    <location>
        <position position="1"/>
    </location>
</feature>
<protein>
    <submittedName>
        <fullName evidence="2">Uncharacterized protein</fullName>
    </submittedName>
</protein>
<proteinExistence type="predicted"/>
<accession>A0A0B6Z4Q7</accession>
<feature type="region of interest" description="Disordered" evidence="1">
    <location>
        <begin position="97"/>
        <end position="135"/>
    </location>
</feature>
<evidence type="ECO:0000313" key="2">
    <source>
        <dbReference type="EMBL" id="CEK63493.1"/>
    </source>
</evidence>
<gene>
    <name evidence="2" type="primary">ORF48487</name>
</gene>
<sequence length="159" mass="17221">PDDSHKSQVPRPVVNLALELSLDIIMSQACRYIRDPTLLPRDRQFLKRELGTELNSCLSPLHRQLRRGGVERSLSLTPPQQVQSAAAFAGGLTASTTTATTSSSFGTPQTTTTSATSFASGVHSSATPQLSHSTSQTFLGNRDPAFLRLVQEFVQKVLK</sequence>
<reference evidence="2" key="1">
    <citation type="submission" date="2014-12" db="EMBL/GenBank/DDBJ databases">
        <title>Insight into the proteome of Arion vulgaris.</title>
        <authorList>
            <person name="Aradska J."/>
            <person name="Bulat T."/>
            <person name="Smidak R."/>
            <person name="Sarate P."/>
            <person name="Gangsoo J."/>
            <person name="Sialana F."/>
            <person name="Bilban M."/>
            <person name="Lubec G."/>
        </authorList>
    </citation>
    <scope>NUCLEOTIDE SEQUENCE</scope>
    <source>
        <tissue evidence="2">Skin</tissue>
    </source>
</reference>
<name>A0A0B6Z4Q7_9EUPU</name>
<dbReference type="AlphaFoldDB" id="A0A0B6Z4Q7"/>
<organism evidence="2">
    <name type="scientific">Arion vulgaris</name>
    <dbReference type="NCBI Taxonomy" id="1028688"/>
    <lineage>
        <taxon>Eukaryota</taxon>
        <taxon>Metazoa</taxon>
        <taxon>Spiralia</taxon>
        <taxon>Lophotrochozoa</taxon>
        <taxon>Mollusca</taxon>
        <taxon>Gastropoda</taxon>
        <taxon>Heterobranchia</taxon>
        <taxon>Euthyneura</taxon>
        <taxon>Panpulmonata</taxon>
        <taxon>Eupulmonata</taxon>
        <taxon>Stylommatophora</taxon>
        <taxon>Helicina</taxon>
        <taxon>Arionoidea</taxon>
        <taxon>Arionidae</taxon>
        <taxon>Arion</taxon>
    </lineage>
</organism>
<feature type="compositionally biased region" description="Low complexity" evidence="1">
    <location>
        <begin position="97"/>
        <end position="121"/>
    </location>
</feature>
<evidence type="ECO:0000256" key="1">
    <source>
        <dbReference type="SAM" id="MobiDB-lite"/>
    </source>
</evidence>